<accession>A0ABX2Y155</accession>
<dbReference type="Proteomes" id="UP000093412">
    <property type="component" value="Unassembled WGS sequence"/>
</dbReference>
<keyword evidence="2" id="KW-1185">Reference proteome</keyword>
<dbReference type="RefSeq" id="WP_068626630.1">
    <property type="nucleotide sequence ID" value="NZ_MAQA01000040.1"/>
</dbReference>
<reference evidence="1 2" key="1">
    <citation type="submission" date="2016-06" db="EMBL/GenBank/DDBJ databases">
        <title>Genome sequence of Oerskovia enterophila DSM 43852.</title>
        <authorList>
            <person name="Poehlein A."/>
            <person name="Jag V."/>
            <person name="Bengelsdorf F.R."/>
            <person name="Daniel R."/>
            <person name="Duerre P."/>
        </authorList>
    </citation>
    <scope>NUCLEOTIDE SEQUENCE [LARGE SCALE GENOMIC DNA]</scope>
    <source>
        <strain evidence="1 2">DSM 43852</strain>
    </source>
</reference>
<evidence type="ECO:0000313" key="2">
    <source>
        <dbReference type="Proteomes" id="UP000093412"/>
    </source>
</evidence>
<protein>
    <submittedName>
        <fullName evidence="1">Uncharacterized protein</fullName>
    </submittedName>
</protein>
<comment type="caution">
    <text evidence="1">The sequence shown here is derived from an EMBL/GenBank/DDBJ whole genome shotgun (WGS) entry which is preliminary data.</text>
</comment>
<evidence type="ECO:0000313" key="1">
    <source>
        <dbReference type="EMBL" id="OCI30280.1"/>
    </source>
</evidence>
<organism evidence="1 2">
    <name type="scientific">Oerskovia enterophila</name>
    <dbReference type="NCBI Taxonomy" id="43678"/>
    <lineage>
        <taxon>Bacteria</taxon>
        <taxon>Bacillati</taxon>
        <taxon>Actinomycetota</taxon>
        <taxon>Actinomycetes</taxon>
        <taxon>Micrococcales</taxon>
        <taxon>Cellulomonadaceae</taxon>
        <taxon>Oerskovia</taxon>
    </lineage>
</organism>
<proteinExistence type="predicted"/>
<name>A0ABX2Y155_9CELL</name>
<sequence>MTTTASAPIETFTAHWCPQDEKIVEPVVVYECSRCGERSDERRCPTDNIFAARVESPGCSECFDDVEEIEAVTDHDGETVRVEDYDPQGASLVERDAVARAQASAAQAERVAEKTRELDGRAVTKAWSEVRPGDEILVPSNIGSLPPDELGVYAVEVAGPGALGVEPGSVIALLDRYGLRVEVHAPDDQARVIVEPMDPQNPELSPVSERITVGPAMVHGSSGHRHIMLRLGKGERTTYGRAPVAVLYGSSSPTSNGMGNLGAFIDPREARAYADAARVAAEHLALDGGRRDYDDDVSTEVSDEAYMTANLSRWVRFALGTDMDQDTTQIILEQEKGRGSYSACIKDKAAMLALVDLAEQAATWLEEQVGVRA</sequence>
<gene>
    <name evidence="1" type="ORF">OERS_30180</name>
</gene>
<dbReference type="EMBL" id="MAQA01000040">
    <property type="protein sequence ID" value="OCI30280.1"/>
    <property type="molecule type" value="Genomic_DNA"/>
</dbReference>